<comment type="caution">
    <text evidence="1">The sequence shown here is derived from an EMBL/GenBank/DDBJ whole genome shotgun (WGS) entry which is preliminary data.</text>
</comment>
<dbReference type="Proteomes" id="UP001060085">
    <property type="component" value="Linkage Group LG06"/>
</dbReference>
<sequence>MFPPIMKLSNATETPFSVRKKNCDRVIVAVKAEKVIANTALAWALTHVVRPGDCITLLAVYPQEKTEKKKFWGFPRSKGDCQSGQSSKLPDRIGQISESCSQMVLQFHDQIDVRVHIKVVSATSAGIVAYEAKEHKANWVVLDKKLKQEQKHCLEELRCNIVTMKGSQPKVLRLNLECSDEIQTPFFSAASSPDLDKGILQGQRIKHSTPISSPEEPSTSYTRTSEENSMSSSDMGTPNFLVCQQNPLYEKQSVWSQTPFHNGLDNPPAAPDSMRERIIILSTTSEMFTPNDKRILWIPQTHNIDEKTREAEDSRRGLRNAYSLTRTKLDNLMRRNEHVITERPHHKQNFDNDLRFNSSIREAVPLGKTSSIPPPLCSKCQEKTPTFGKPPRQFHYQELEEATDGFSDKNFLAEGGFGLVHRGVLKDGLMVAVKQLKFAGSQADTDFCREMRVLSCAQHRNVVLLIGFCIEQKKRLLVYEYICNGSLDAHLHGKTGKSLGWDLRLKIAIGTARGLRYLHEDCRVGRIIHRDMRPHNILLTHDFEPLVADFGLARLHSEWDFCEEERVIGTSGYLAPEYFSGTKITEKVDTYAFGLVLLELITSRRTHKSPWHHSQQSSLENFLSLSGMEQIHLLSHRHQLLDTQLASYQLHNLPYELKAMGYAASLCLQKDPDLRPPMSKVLRLLEGGGSVLTLELDVNSTGSRSGRMKGLSSNTSSQSKRNHSRKLSH</sequence>
<organism evidence="1 2">
    <name type="scientific">Catharanthus roseus</name>
    <name type="common">Madagascar periwinkle</name>
    <name type="synonym">Vinca rosea</name>
    <dbReference type="NCBI Taxonomy" id="4058"/>
    <lineage>
        <taxon>Eukaryota</taxon>
        <taxon>Viridiplantae</taxon>
        <taxon>Streptophyta</taxon>
        <taxon>Embryophyta</taxon>
        <taxon>Tracheophyta</taxon>
        <taxon>Spermatophyta</taxon>
        <taxon>Magnoliopsida</taxon>
        <taxon>eudicotyledons</taxon>
        <taxon>Gunneridae</taxon>
        <taxon>Pentapetalae</taxon>
        <taxon>asterids</taxon>
        <taxon>lamiids</taxon>
        <taxon>Gentianales</taxon>
        <taxon>Apocynaceae</taxon>
        <taxon>Rauvolfioideae</taxon>
        <taxon>Vinceae</taxon>
        <taxon>Catharanthinae</taxon>
        <taxon>Catharanthus</taxon>
    </lineage>
</organism>
<protein>
    <submittedName>
        <fullName evidence="1">Uncharacterized protein</fullName>
    </submittedName>
</protein>
<gene>
    <name evidence="1" type="ORF">M9H77_24785</name>
</gene>
<accession>A0ACC0A523</accession>
<dbReference type="EMBL" id="CM044706">
    <property type="protein sequence ID" value="KAI5655992.1"/>
    <property type="molecule type" value="Genomic_DNA"/>
</dbReference>
<proteinExistence type="predicted"/>
<evidence type="ECO:0000313" key="1">
    <source>
        <dbReference type="EMBL" id="KAI5655992.1"/>
    </source>
</evidence>
<keyword evidence="2" id="KW-1185">Reference proteome</keyword>
<name>A0ACC0A523_CATRO</name>
<reference evidence="2" key="1">
    <citation type="journal article" date="2023" name="Nat. Plants">
        <title>Single-cell RNA sequencing provides a high-resolution roadmap for understanding the multicellular compartmentation of specialized metabolism.</title>
        <authorList>
            <person name="Sun S."/>
            <person name="Shen X."/>
            <person name="Li Y."/>
            <person name="Li Y."/>
            <person name="Wang S."/>
            <person name="Li R."/>
            <person name="Zhang H."/>
            <person name="Shen G."/>
            <person name="Guo B."/>
            <person name="Wei J."/>
            <person name="Xu J."/>
            <person name="St-Pierre B."/>
            <person name="Chen S."/>
            <person name="Sun C."/>
        </authorList>
    </citation>
    <scope>NUCLEOTIDE SEQUENCE [LARGE SCALE GENOMIC DNA]</scope>
</reference>
<evidence type="ECO:0000313" key="2">
    <source>
        <dbReference type="Proteomes" id="UP001060085"/>
    </source>
</evidence>